<organism evidence="1 2">
    <name type="scientific">Brachionus plicatilis</name>
    <name type="common">Marine rotifer</name>
    <name type="synonym">Brachionus muelleri</name>
    <dbReference type="NCBI Taxonomy" id="10195"/>
    <lineage>
        <taxon>Eukaryota</taxon>
        <taxon>Metazoa</taxon>
        <taxon>Spiralia</taxon>
        <taxon>Gnathifera</taxon>
        <taxon>Rotifera</taxon>
        <taxon>Eurotatoria</taxon>
        <taxon>Monogononta</taxon>
        <taxon>Pseudotrocha</taxon>
        <taxon>Ploima</taxon>
        <taxon>Brachionidae</taxon>
        <taxon>Brachionus</taxon>
    </lineage>
</organism>
<gene>
    <name evidence="1" type="ORF">BpHYR1_047822</name>
</gene>
<accession>A0A3M7RTP5</accession>
<keyword evidence="2" id="KW-1185">Reference proteome</keyword>
<proteinExistence type="predicted"/>
<comment type="caution">
    <text evidence="1">The sequence shown here is derived from an EMBL/GenBank/DDBJ whole genome shotgun (WGS) entry which is preliminary data.</text>
</comment>
<protein>
    <submittedName>
        <fullName evidence="1">Uncharacterized protein</fullName>
    </submittedName>
</protein>
<dbReference type="Proteomes" id="UP000276133">
    <property type="component" value="Unassembled WGS sequence"/>
</dbReference>
<sequence>MKSGLKLTRYHLNLIINFNLLIYNKLSVITFDFHSSRYFALTLASPHVIPISISSGTNLLFYSTIST</sequence>
<dbReference type="AlphaFoldDB" id="A0A3M7RTP5"/>
<reference evidence="1 2" key="1">
    <citation type="journal article" date="2018" name="Sci. Rep.">
        <title>Genomic signatures of local adaptation to the degree of environmental predictability in rotifers.</title>
        <authorList>
            <person name="Franch-Gras L."/>
            <person name="Hahn C."/>
            <person name="Garcia-Roger E.M."/>
            <person name="Carmona M.J."/>
            <person name="Serra M."/>
            <person name="Gomez A."/>
        </authorList>
    </citation>
    <scope>NUCLEOTIDE SEQUENCE [LARGE SCALE GENOMIC DNA]</scope>
    <source>
        <strain evidence="1">HYR1</strain>
    </source>
</reference>
<dbReference type="EMBL" id="REGN01002688">
    <property type="protein sequence ID" value="RNA26708.1"/>
    <property type="molecule type" value="Genomic_DNA"/>
</dbReference>
<evidence type="ECO:0000313" key="1">
    <source>
        <dbReference type="EMBL" id="RNA26708.1"/>
    </source>
</evidence>
<name>A0A3M7RTP5_BRAPC</name>
<evidence type="ECO:0000313" key="2">
    <source>
        <dbReference type="Proteomes" id="UP000276133"/>
    </source>
</evidence>